<dbReference type="PANTHER" id="PTHR42953">
    <property type="entry name" value="HIGH-AFFINITY ZINC UPTAKE SYSTEM PROTEIN ZNUA-RELATED"/>
    <property type="match status" value="1"/>
</dbReference>
<reference evidence="8" key="1">
    <citation type="journal article" date="2019" name="Int. J. Syst. Evol. Microbiol.">
        <title>The Global Catalogue of Microorganisms (GCM) 10K type strain sequencing project: providing services to taxonomists for standard genome sequencing and annotation.</title>
        <authorList>
            <consortium name="The Broad Institute Genomics Platform"/>
            <consortium name="The Broad Institute Genome Sequencing Center for Infectious Disease"/>
            <person name="Wu L."/>
            <person name="Ma J."/>
        </authorList>
    </citation>
    <scope>NUCLEOTIDE SEQUENCE [LARGE SCALE GENOMIC DNA]</scope>
    <source>
        <strain evidence="8">JCM 9687</strain>
    </source>
</reference>
<proteinExistence type="inferred from homology"/>
<keyword evidence="3" id="KW-0479">Metal-binding</keyword>
<sequence length="311" mass="33390">MRRTFRCGRRAAAGIAALAAALPLVAGCDAGLGRAEDGKPSVVTTFTVLADMTRAVAGDRITVDSITKPGAEVHGYEPTPSDLLTAAKSDLVLDNGLGLESWFAQFVERSEAPHVTLSEGVDPIPVAAGGTRGAANPHAWMSPRNAKTYVANIRDALSRIDPAHAAEFRANADDYTRRLDEIERYLRTELDRIPARQRALVTCEGAFSYLTRDAGLQEAYLWPVNSDSEGTPQQIKNTTRFVQQRDVPAVFCESTVNDKAQRQVAEETGARLGGTLYVDSLSEPGGPVPTYLDLLRHDAETIVAGLSGGAR</sequence>
<comment type="caution">
    <text evidence="7">The sequence shown here is derived from an EMBL/GenBank/DDBJ whole genome shotgun (WGS) entry which is preliminary data.</text>
</comment>
<name>A0ABP6RM99_9PSEU</name>
<dbReference type="Pfam" id="PF01297">
    <property type="entry name" value="ZnuA"/>
    <property type="match status" value="1"/>
</dbReference>
<evidence type="ECO:0000256" key="2">
    <source>
        <dbReference type="ARBA" id="ARBA00022448"/>
    </source>
</evidence>
<dbReference type="Proteomes" id="UP001500483">
    <property type="component" value="Unassembled WGS sequence"/>
</dbReference>
<dbReference type="Gene3D" id="3.40.50.1980">
    <property type="entry name" value="Nitrogenase molybdenum iron protein domain"/>
    <property type="match status" value="2"/>
</dbReference>
<evidence type="ECO:0000313" key="7">
    <source>
        <dbReference type="EMBL" id="GAA3355644.1"/>
    </source>
</evidence>
<dbReference type="InterPro" id="IPR006128">
    <property type="entry name" value="Lipoprotein_PsaA-like"/>
</dbReference>
<comment type="subcellular location">
    <subcellularLocation>
        <location evidence="1">Cell envelope</location>
    </subcellularLocation>
</comment>
<keyword evidence="2 5" id="KW-0813">Transport</keyword>
<protein>
    <submittedName>
        <fullName evidence="7">Metal ABC transporter substrate-binding protein</fullName>
    </submittedName>
</protein>
<dbReference type="PRINTS" id="PR00691">
    <property type="entry name" value="ADHESINB"/>
</dbReference>
<evidence type="ECO:0000256" key="5">
    <source>
        <dbReference type="RuleBase" id="RU003512"/>
    </source>
</evidence>
<evidence type="ECO:0000256" key="3">
    <source>
        <dbReference type="ARBA" id="ARBA00022723"/>
    </source>
</evidence>
<dbReference type="RefSeq" id="WP_344925334.1">
    <property type="nucleotide sequence ID" value="NZ_BAAAYK010000038.1"/>
</dbReference>
<gene>
    <name evidence="7" type="ORF">GCM10020366_16590</name>
</gene>
<dbReference type="PANTHER" id="PTHR42953:SF1">
    <property type="entry name" value="METAL-BINDING PROTEIN HI_0362-RELATED"/>
    <property type="match status" value="1"/>
</dbReference>
<dbReference type="InterPro" id="IPR006129">
    <property type="entry name" value="AdhesinB"/>
</dbReference>
<feature type="chain" id="PRO_5046375013" evidence="6">
    <location>
        <begin position="27"/>
        <end position="311"/>
    </location>
</feature>
<accession>A0ABP6RM99</accession>
<organism evidence="7 8">
    <name type="scientific">Saccharopolyspora gregorii</name>
    <dbReference type="NCBI Taxonomy" id="33914"/>
    <lineage>
        <taxon>Bacteria</taxon>
        <taxon>Bacillati</taxon>
        <taxon>Actinomycetota</taxon>
        <taxon>Actinomycetes</taxon>
        <taxon>Pseudonocardiales</taxon>
        <taxon>Pseudonocardiaceae</taxon>
        <taxon>Saccharopolyspora</taxon>
    </lineage>
</organism>
<dbReference type="CDD" id="cd01137">
    <property type="entry name" value="PsaA"/>
    <property type="match status" value="1"/>
</dbReference>
<evidence type="ECO:0000256" key="6">
    <source>
        <dbReference type="SAM" id="SignalP"/>
    </source>
</evidence>
<evidence type="ECO:0000256" key="4">
    <source>
        <dbReference type="ARBA" id="ARBA00022729"/>
    </source>
</evidence>
<keyword evidence="8" id="KW-1185">Reference proteome</keyword>
<dbReference type="PRINTS" id="PR00690">
    <property type="entry name" value="ADHESNFAMILY"/>
</dbReference>
<dbReference type="EMBL" id="BAAAYK010000038">
    <property type="protein sequence ID" value="GAA3355644.1"/>
    <property type="molecule type" value="Genomic_DNA"/>
</dbReference>
<dbReference type="PROSITE" id="PS51257">
    <property type="entry name" value="PROKAR_LIPOPROTEIN"/>
    <property type="match status" value="1"/>
</dbReference>
<evidence type="ECO:0000313" key="8">
    <source>
        <dbReference type="Proteomes" id="UP001500483"/>
    </source>
</evidence>
<feature type="signal peptide" evidence="6">
    <location>
        <begin position="1"/>
        <end position="26"/>
    </location>
</feature>
<evidence type="ECO:0000256" key="1">
    <source>
        <dbReference type="ARBA" id="ARBA00004196"/>
    </source>
</evidence>
<dbReference type="SUPFAM" id="SSF53807">
    <property type="entry name" value="Helical backbone' metal receptor"/>
    <property type="match status" value="1"/>
</dbReference>
<keyword evidence="4 6" id="KW-0732">Signal</keyword>
<dbReference type="InterPro" id="IPR006127">
    <property type="entry name" value="ZnuA-like"/>
</dbReference>
<comment type="similarity">
    <text evidence="5">Belongs to the bacterial solute-binding protein 9 family.</text>
</comment>
<dbReference type="InterPro" id="IPR050492">
    <property type="entry name" value="Bact_metal-bind_prot9"/>
</dbReference>